<feature type="compositionally biased region" description="Acidic residues" evidence="1">
    <location>
        <begin position="328"/>
        <end position="337"/>
    </location>
</feature>
<organism evidence="3 4">
    <name type="scientific">Seminavis robusta</name>
    <dbReference type="NCBI Taxonomy" id="568900"/>
    <lineage>
        <taxon>Eukaryota</taxon>
        <taxon>Sar</taxon>
        <taxon>Stramenopiles</taxon>
        <taxon>Ochrophyta</taxon>
        <taxon>Bacillariophyta</taxon>
        <taxon>Bacillariophyceae</taxon>
        <taxon>Bacillariophycidae</taxon>
        <taxon>Naviculales</taxon>
        <taxon>Naviculaceae</taxon>
        <taxon>Seminavis</taxon>
    </lineage>
</organism>
<evidence type="ECO:0000256" key="2">
    <source>
        <dbReference type="SAM" id="Phobius"/>
    </source>
</evidence>
<feature type="transmembrane region" description="Helical" evidence="2">
    <location>
        <begin position="538"/>
        <end position="558"/>
    </location>
</feature>
<feature type="transmembrane region" description="Helical" evidence="2">
    <location>
        <begin position="1143"/>
        <end position="1164"/>
    </location>
</feature>
<feature type="region of interest" description="Disordered" evidence="1">
    <location>
        <begin position="183"/>
        <end position="224"/>
    </location>
</feature>
<keyword evidence="2" id="KW-1133">Transmembrane helix</keyword>
<feature type="compositionally biased region" description="Basic and acidic residues" evidence="1">
    <location>
        <begin position="318"/>
        <end position="327"/>
    </location>
</feature>
<name>A0A9N8DJD6_9STRA</name>
<feature type="transmembrane region" description="Helical" evidence="2">
    <location>
        <begin position="1204"/>
        <end position="1228"/>
    </location>
</feature>
<evidence type="ECO:0000313" key="4">
    <source>
        <dbReference type="Proteomes" id="UP001153069"/>
    </source>
</evidence>
<feature type="compositionally biased region" description="Basic and acidic residues" evidence="1">
    <location>
        <begin position="183"/>
        <end position="203"/>
    </location>
</feature>
<dbReference type="EMBL" id="CAICTM010000173">
    <property type="protein sequence ID" value="CAB9503709.1"/>
    <property type="molecule type" value="Genomic_DNA"/>
</dbReference>
<evidence type="ECO:0000256" key="1">
    <source>
        <dbReference type="SAM" id="MobiDB-lite"/>
    </source>
</evidence>
<accession>A0A9N8DJD6</accession>
<protein>
    <submittedName>
        <fullName evidence="3">Uncharacterized protein</fullName>
    </submittedName>
</protein>
<sequence>MASINSVRTFDHVAFKEWNTQDGLLILNDEGFIYQASGEEDDEGLKMSKSWSQVDSSPMLNRGSVSSGKHLLKITIQGDAFVFQMPSRESSERVKEEINARRRAFKYGGASETMETDDDSEGTTRYAPVSFRGHDGGCLKLTDEASQEKALLRIVDSRRYTYIFQMTDRKVLQRIRKDIIDRRQAARQTPKDENDKWPVDSRRQYTQLRATSPGANKRHGPNRIKYDAVKPGFGSFPRTVGPAADLRELEYISCLHQNAELLLRSDGTISSEDIAPYLSSRYGVIITDEQAIDIACNLCGAKTRNEFSAEMDAHNDALRHPEQKQEEEKETQDDDSAEYEEEKYYFDIVQLASLLVIPELVQIAEQHKRQAGSNVFDTSEPVSFRFDDVDELAPTAPAVIQLARDSLLEIFDEDLKNDLCRGRPLDAELLSVMLESFGDVDSAENPSLIEEMLECLDPESRSLSAENLMVALTNDVRSHSKQAQGGETKPKMTSVFFDCFGWNWDDRQQKKAAQKDGTLNLDETATFIDYAADTYRSLVHNTAVWCLFILTTLIYLNFFRTLVQSNWKDPVCGPDKNYGCTVGNKIVEWIINAIFCGCYGVFFILPTSIGNVTGQKALLFLTLLVTASFTFAPFATLIWYEKGIPYNVTYDYDYRVICPFDFNQTEAKLWMNDPTTDPTQNYLVLDSACHSAVEWCEEHPEVQGKYLDEYPSTLSYDEFEKCYTFFTEKAYPEYGLWVTTGNECDPDDFFNSTCPDFGACARRDMAADSPYICCHSGTSAFYDKPDFTFDSVCDMQPPGSACQDGLMCESYVCSDTDKVCVSAPQDPNNNTKQLGEACNRSNLVCQSGFCWNGTCQPQPTICPLDGVEVLGGLRIDPFCRTLDDWCNINNVETLQLGLGQWGLVDFTKDICRGVLDVFIGFELVRELNESEAELGYTYETLHLNPAEEVLLDDWTYFILISIPIVGFFALMAILRGLLLKDTNARPRDYKIKCAASSKIGNLIENALNMRSVSAGRGQVMRNYFLHGEEVVEVGGLFYTLGLLRSGKLVSSEGIRFSGRIFVGQVVQIIVTVIGIAYAVGWVKYGAQVVDDIRQDLDQNYTPEEVKNISNYEWVTYTQDDLRTSEQEETLLDLWPESWMVEVAGYPAVALGTLVALFCIIIYIPSYTSTVIKLRSGMIPSLHDPNFMAYRIAGDNVVQNIGNMVFSLMGASVFLALLVFGLIFVFAWPQTRGRALGFLAIAIGIICTIIIKVVGQKLLRARNFSTFYRKRPLAANAANLFFECWYIGTGLLVVVSRLVIFLVTAALYLGRIDTAFFHPDVKVVGKNLDKIPEGFRRDLLVHEAHLHPYIERLGSMYLHRIRDGDKFGSKAGTAWRCLFISALIPWIVRHRVNTNDVMSGLSEKL</sequence>
<feature type="compositionally biased region" description="Polar residues" evidence="1">
    <location>
        <begin position="204"/>
        <end position="214"/>
    </location>
</feature>
<reference evidence="3" key="1">
    <citation type="submission" date="2020-06" db="EMBL/GenBank/DDBJ databases">
        <authorList>
            <consortium name="Plant Systems Biology data submission"/>
        </authorList>
    </citation>
    <scope>NUCLEOTIDE SEQUENCE</scope>
    <source>
        <strain evidence="3">D6</strain>
    </source>
</reference>
<feature type="transmembrane region" description="Helical" evidence="2">
    <location>
        <begin position="1234"/>
        <end position="1258"/>
    </location>
</feature>
<evidence type="ECO:0000313" key="3">
    <source>
        <dbReference type="EMBL" id="CAB9503709.1"/>
    </source>
</evidence>
<feature type="region of interest" description="Disordered" evidence="1">
    <location>
        <begin position="318"/>
        <end position="337"/>
    </location>
</feature>
<keyword evidence="2" id="KW-0472">Membrane</keyword>
<feature type="transmembrane region" description="Helical" evidence="2">
    <location>
        <begin position="586"/>
        <end position="605"/>
    </location>
</feature>
<keyword evidence="2" id="KW-0812">Transmembrane</keyword>
<comment type="caution">
    <text evidence="3">The sequence shown here is derived from an EMBL/GenBank/DDBJ whole genome shotgun (WGS) entry which is preliminary data.</text>
</comment>
<feature type="transmembrane region" description="Helical" evidence="2">
    <location>
        <begin position="617"/>
        <end position="640"/>
    </location>
</feature>
<keyword evidence="4" id="KW-1185">Reference proteome</keyword>
<feature type="transmembrane region" description="Helical" evidence="2">
    <location>
        <begin position="954"/>
        <end position="978"/>
    </location>
</feature>
<proteinExistence type="predicted"/>
<feature type="transmembrane region" description="Helical" evidence="2">
    <location>
        <begin position="1279"/>
        <end position="1308"/>
    </location>
</feature>
<gene>
    <name evidence="3" type="ORF">SEMRO_174_G076630.1</name>
</gene>
<feature type="transmembrane region" description="Helical" evidence="2">
    <location>
        <begin position="1060"/>
        <end position="1079"/>
    </location>
</feature>
<dbReference type="Proteomes" id="UP001153069">
    <property type="component" value="Unassembled WGS sequence"/>
</dbReference>